<proteinExistence type="predicted"/>
<keyword evidence="2" id="KW-1185">Reference proteome</keyword>
<dbReference type="Gene3D" id="3.50.50.60">
    <property type="entry name" value="FAD/NAD(P)-binding domain"/>
    <property type="match status" value="1"/>
</dbReference>
<dbReference type="Proteomes" id="UP000600799">
    <property type="component" value="Unassembled WGS sequence"/>
</dbReference>
<dbReference type="PROSITE" id="PS51257">
    <property type="entry name" value="PROKAR_LIPOPROTEIN"/>
    <property type="match status" value="1"/>
</dbReference>
<dbReference type="EMBL" id="JADQDC010000009">
    <property type="protein sequence ID" value="MBF9152083.1"/>
    <property type="molecule type" value="Genomic_DNA"/>
</dbReference>
<reference evidence="1 2" key="1">
    <citation type="submission" date="2020-11" db="EMBL/GenBank/DDBJ databases">
        <title>The genome sequence of Novosphingobium sp. 1Y9A.</title>
        <authorList>
            <person name="Liu Y."/>
        </authorList>
    </citation>
    <scope>NUCLEOTIDE SEQUENCE [LARGE SCALE GENOMIC DNA]</scope>
    <source>
        <strain evidence="1 2">1Y9A</strain>
    </source>
</reference>
<dbReference type="PIRSF" id="PIRSF011396">
    <property type="entry name" value="Trp_halogenase"/>
    <property type="match status" value="1"/>
</dbReference>
<accession>A0ABS0HIW8</accession>
<dbReference type="InterPro" id="IPR036188">
    <property type="entry name" value="FAD/NAD-bd_sf"/>
</dbReference>
<dbReference type="Pfam" id="PF04820">
    <property type="entry name" value="Trp_halogenase"/>
    <property type="match status" value="1"/>
</dbReference>
<comment type="caution">
    <text evidence="1">The sequence shown here is derived from an EMBL/GenBank/DDBJ whole genome shotgun (WGS) entry which is preliminary data.</text>
</comment>
<organism evidence="1 2">
    <name type="scientific">Novosphingobium jiangmenense</name>
    <dbReference type="NCBI Taxonomy" id="2791981"/>
    <lineage>
        <taxon>Bacteria</taxon>
        <taxon>Pseudomonadati</taxon>
        <taxon>Pseudomonadota</taxon>
        <taxon>Alphaproteobacteria</taxon>
        <taxon>Sphingomonadales</taxon>
        <taxon>Sphingomonadaceae</taxon>
        <taxon>Novosphingobium</taxon>
    </lineage>
</organism>
<gene>
    <name evidence="1" type="ORF">I2488_13805</name>
</gene>
<dbReference type="InterPro" id="IPR006905">
    <property type="entry name" value="Flavin_halogenase"/>
</dbReference>
<dbReference type="PANTHER" id="PTHR43747">
    <property type="entry name" value="FAD-BINDING PROTEIN"/>
    <property type="match status" value="1"/>
</dbReference>
<dbReference type="PANTHER" id="PTHR43747:SF4">
    <property type="entry name" value="FLAVIN-DEPENDENT TRYPTOPHAN HALOGENASE"/>
    <property type="match status" value="1"/>
</dbReference>
<sequence>MRSIVIVGGGTAGWSAAACLARFLAKRGTAITLVKSSAIGTVGVGEASVPNIQNFNRYVGLSERDFISGANGTFKLGIRFDDWVRHGSSFFHPFGGYGLPFEEVEFHHCLNRARELGDRLDLADYSLPVAMARSARFSQPSPDNRSPLGDFGYAYHFDAGLYAQQLARIAKSAGVREIDARICGVSRRPSDGWIEALELENGARLAADLFVDCSGFNALLIGKALETPYEDWSRWLPCDRAVAVPSAPTTGELPPYTVARALEAGWSWRIPLQHRIGNGYVYSSRHIDAEAATERLLASLPSPPVGEPNHLRFQAGMRASFWTANCVALGLAGGFIEPLESTSINLVHRGLSTLMDFYPQHAFDPRQIAAANRRFRAEQENIRDFIILHYWASSRNDTAFWRQFRDMSLPQSLSDRIDSYLACGYLEPWFADSFKAESWLTMFEAFGLRPAQSDSRVLDIDMDAVRRALPQIKAAIATGAAQAPLHAEFMARNFSREAVPPNKSLQEA</sequence>
<dbReference type="InterPro" id="IPR033856">
    <property type="entry name" value="Trp_halogen"/>
</dbReference>
<evidence type="ECO:0000313" key="2">
    <source>
        <dbReference type="Proteomes" id="UP000600799"/>
    </source>
</evidence>
<name>A0ABS0HIW8_9SPHN</name>
<evidence type="ECO:0000313" key="1">
    <source>
        <dbReference type="EMBL" id="MBF9152083.1"/>
    </source>
</evidence>
<dbReference type="SUPFAM" id="SSF51905">
    <property type="entry name" value="FAD/NAD(P)-binding domain"/>
    <property type="match status" value="1"/>
</dbReference>
<protein>
    <submittedName>
        <fullName evidence="1">Tryptophan 7-halogenase</fullName>
    </submittedName>
</protein>
<dbReference type="InterPro" id="IPR050816">
    <property type="entry name" value="Flavin-dep_Halogenase_NPB"/>
</dbReference>